<keyword evidence="8" id="KW-1185">Reference proteome</keyword>
<keyword evidence="3 5" id="KW-1133">Transmembrane helix</keyword>
<dbReference type="EMBL" id="KZ454991">
    <property type="protein sequence ID" value="PKI83709.1"/>
    <property type="molecule type" value="Genomic_DNA"/>
</dbReference>
<keyword evidence="4 5" id="KW-0472">Membrane</keyword>
<keyword evidence="2 5" id="KW-0812">Transmembrane</keyword>
<comment type="subcellular location">
    <subcellularLocation>
        <location evidence="1">Membrane</location>
        <topology evidence="1">Multi-pass membrane protein</topology>
    </subcellularLocation>
</comment>
<dbReference type="GO" id="GO:0000398">
    <property type="term" value="P:mRNA splicing, via spliceosome"/>
    <property type="evidence" value="ECO:0007669"/>
    <property type="project" value="TreeGrafter"/>
</dbReference>
<dbReference type="PANTHER" id="PTHR20978">
    <property type="entry name" value="SPLICING FACTOR 3B SUBUNIT 5"/>
    <property type="match status" value="1"/>
</dbReference>
<name>A0A2N1JAY2_9BASI</name>
<organism evidence="7 8">
    <name type="scientific">Malassezia vespertilionis</name>
    <dbReference type="NCBI Taxonomy" id="2020962"/>
    <lineage>
        <taxon>Eukaryota</taxon>
        <taxon>Fungi</taxon>
        <taxon>Dikarya</taxon>
        <taxon>Basidiomycota</taxon>
        <taxon>Ustilaginomycotina</taxon>
        <taxon>Malasseziomycetes</taxon>
        <taxon>Malasseziales</taxon>
        <taxon>Malasseziaceae</taxon>
        <taxon>Malassezia</taxon>
    </lineage>
</organism>
<dbReference type="InterPro" id="IPR001104">
    <property type="entry name" value="3-oxo-5_a-steroid_4-DH_C"/>
</dbReference>
<evidence type="ECO:0000256" key="1">
    <source>
        <dbReference type="ARBA" id="ARBA00004141"/>
    </source>
</evidence>
<dbReference type="PANTHER" id="PTHR20978:SF0">
    <property type="entry name" value="SPLICING FACTOR 3B SUBUNIT 5"/>
    <property type="match status" value="1"/>
</dbReference>
<dbReference type="AlphaFoldDB" id="A0A2N1JAY2"/>
<dbReference type="STRING" id="2020962.A0A2N1JAY2"/>
<dbReference type="Pfam" id="PF07189">
    <property type="entry name" value="SF3b10"/>
    <property type="match status" value="1"/>
</dbReference>
<dbReference type="InterPro" id="IPR009846">
    <property type="entry name" value="SF3b5/RDS3-10"/>
</dbReference>
<reference evidence="7 8" key="1">
    <citation type="submission" date="2017-10" db="EMBL/GenBank/DDBJ databases">
        <title>A novel species of cold-tolerant Malassezia isolated from bats.</title>
        <authorList>
            <person name="Lorch J.M."/>
            <person name="Palmer J.M."/>
            <person name="Vanderwolf K.J."/>
            <person name="Schmidt K.Z."/>
            <person name="Verant M.L."/>
            <person name="Weller T.J."/>
            <person name="Blehert D.S."/>
        </authorList>
    </citation>
    <scope>NUCLEOTIDE SEQUENCE [LARGE SCALE GENOMIC DNA]</scope>
    <source>
        <strain evidence="7 8">NWHC:44797-103</strain>
    </source>
</reference>
<evidence type="ECO:0000256" key="2">
    <source>
        <dbReference type="ARBA" id="ARBA00022692"/>
    </source>
</evidence>
<dbReference type="Pfam" id="PF02544">
    <property type="entry name" value="Steroid_dh"/>
    <property type="match status" value="1"/>
</dbReference>
<dbReference type="GO" id="GO:0005686">
    <property type="term" value="C:U2 snRNP"/>
    <property type="evidence" value="ECO:0007669"/>
    <property type="project" value="TreeGrafter"/>
</dbReference>
<feature type="transmembrane region" description="Helical" evidence="5">
    <location>
        <begin position="89"/>
        <end position="110"/>
    </location>
</feature>
<feature type="transmembrane region" description="Helical" evidence="5">
    <location>
        <begin position="47"/>
        <end position="68"/>
    </location>
</feature>
<dbReference type="OrthoDB" id="5788137at2759"/>
<accession>A0A2N1JAY2</accession>
<dbReference type="GO" id="GO:0016627">
    <property type="term" value="F:oxidoreductase activity, acting on the CH-CH group of donors"/>
    <property type="evidence" value="ECO:0007669"/>
    <property type="project" value="InterPro"/>
</dbReference>
<feature type="transmembrane region" description="Helical" evidence="5">
    <location>
        <begin position="122"/>
        <end position="142"/>
    </location>
</feature>
<proteinExistence type="predicted"/>
<dbReference type="GO" id="GO:0016020">
    <property type="term" value="C:membrane"/>
    <property type="evidence" value="ECO:0007669"/>
    <property type="project" value="UniProtKB-SubCell"/>
</dbReference>
<gene>
    <name evidence="7" type="ORF">MVES_002558</name>
</gene>
<feature type="domain" description="3-oxo-5-alpha-steroid 4-dehydrogenase C-terminal" evidence="6">
    <location>
        <begin position="88"/>
        <end position="153"/>
    </location>
</feature>
<dbReference type="GO" id="GO:0071011">
    <property type="term" value="C:precatalytic spliceosome"/>
    <property type="evidence" value="ECO:0007669"/>
    <property type="project" value="TreeGrafter"/>
</dbReference>
<dbReference type="Proteomes" id="UP000232875">
    <property type="component" value="Unassembled WGS sequence"/>
</dbReference>
<protein>
    <recommendedName>
        <fullName evidence="6">3-oxo-5-alpha-steroid 4-dehydrogenase C-terminal domain-containing protein</fullName>
    </recommendedName>
</protein>
<evidence type="ECO:0000256" key="3">
    <source>
        <dbReference type="ARBA" id="ARBA00022989"/>
    </source>
</evidence>
<evidence type="ECO:0000313" key="8">
    <source>
        <dbReference type="Proteomes" id="UP000232875"/>
    </source>
</evidence>
<evidence type="ECO:0000313" key="7">
    <source>
        <dbReference type="EMBL" id="PKI83709.1"/>
    </source>
</evidence>
<evidence type="ECO:0000259" key="6">
    <source>
        <dbReference type="Pfam" id="PF02544"/>
    </source>
</evidence>
<evidence type="ECO:0000256" key="5">
    <source>
        <dbReference type="SAM" id="Phobius"/>
    </source>
</evidence>
<evidence type="ECO:0000256" key="4">
    <source>
        <dbReference type="ARBA" id="ARBA00023136"/>
    </source>
</evidence>
<dbReference type="GO" id="GO:0006629">
    <property type="term" value="P:lipid metabolic process"/>
    <property type="evidence" value="ECO:0007669"/>
    <property type="project" value="InterPro"/>
</dbReference>
<sequence>MQAAAVCLLPVSFWIDAPFGKFGVQSRWNVNGNTAWMAMESVAPLAVAWYSWPVQSTYAAVLLGMFIVHYMNRALIQPLLNPPRSPLHLVVVLSAIAFNSANGFLIGTWLRTLHVQHFTLARAVLAAMGFALFGAGMGGNIAHDTILMRLRTSPLAARDLLAMPPFLFVVLEIGAMLPRAVHGHAWYRREFGVASHDTPGAPRIDPIAITTHKSIFAPCLASLAMSGLQYSGNLQLEHLHAKYTGTIHPDTTRHEWITYQHRDTTAAVIGNAPLLSYMSIAEGDTKARTKFELTEPCGPPPFRKE</sequence>